<accession>A0A9D3VST0</accession>
<sequence length="151" mass="17349">MKEQAFSRAGPLYGFTNHLVEVKDSITLLVTLGDDEHTTTKYFQFYVVDHLMPYNAIFRRPVMRMARMITATFCMKIKFLAKTKLGFLRPDQRTMKQCHMLSVKQAKKLVIEGQSSQKAELASQALDLNSLDIGDDYRTKKPEATKHTETL</sequence>
<organism evidence="1 2">
    <name type="scientific">Gossypium stocksii</name>
    <dbReference type="NCBI Taxonomy" id="47602"/>
    <lineage>
        <taxon>Eukaryota</taxon>
        <taxon>Viridiplantae</taxon>
        <taxon>Streptophyta</taxon>
        <taxon>Embryophyta</taxon>
        <taxon>Tracheophyta</taxon>
        <taxon>Spermatophyta</taxon>
        <taxon>Magnoliopsida</taxon>
        <taxon>eudicotyledons</taxon>
        <taxon>Gunneridae</taxon>
        <taxon>Pentapetalae</taxon>
        <taxon>rosids</taxon>
        <taxon>malvids</taxon>
        <taxon>Malvales</taxon>
        <taxon>Malvaceae</taxon>
        <taxon>Malvoideae</taxon>
        <taxon>Gossypium</taxon>
    </lineage>
</organism>
<dbReference type="AlphaFoldDB" id="A0A9D3VST0"/>
<comment type="caution">
    <text evidence="1">The sequence shown here is derived from an EMBL/GenBank/DDBJ whole genome shotgun (WGS) entry which is preliminary data.</text>
</comment>
<protein>
    <submittedName>
        <fullName evidence="1">Uncharacterized protein</fullName>
    </submittedName>
</protein>
<dbReference type="EMBL" id="JAIQCV010000006">
    <property type="protein sequence ID" value="KAH1092400.1"/>
    <property type="molecule type" value="Genomic_DNA"/>
</dbReference>
<reference evidence="1 2" key="1">
    <citation type="journal article" date="2021" name="Plant Biotechnol. J.">
        <title>Multi-omics assisted identification of the key and species-specific regulatory components of drought-tolerant mechanisms in Gossypium stocksii.</title>
        <authorList>
            <person name="Yu D."/>
            <person name="Ke L."/>
            <person name="Zhang D."/>
            <person name="Wu Y."/>
            <person name="Sun Y."/>
            <person name="Mei J."/>
            <person name="Sun J."/>
            <person name="Sun Y."/>
        </authorList>
    </citation>
    <scope>NUCLEOTIDE SEQUENCE [LARGE SCALE GENOMIC DNA]</scope>
    <source>
        <strain evidence="2">cv. E1</strain>
        <tissue evidence="1">Leaf</tissue>
    </source>
</reference>
<evidence type="ECO:0000313" key="1">
    <source>
        <dbReference type="EMBL" id="KAH1092400.1"/>
    </source>
</evidence>
<keyword evidence="2" id="KW-1185">Reference proteome</keyword>
<gene>
    <name evidence="1" type="ORF">J1N35_019657</name>
</gene>
<proteinExistence type="predicted"/>
<dbReference type="Proteomes" id="UP000828251">
    <property type="component" value="Unassembled WGS sequence"/>
</dbReference>
<evidence type="ECO:0000313" key="2">
    <source>
        <dbReference type="Proteomes" id="UP000828251"/>
    </source>
</evidence>
<dbReference type="OrthoDB" id="2919534at2759"/>
<name>A0A9D3VST0_9ROSI</name>